<dbReference type="GO" id="GO:0016051">
    <property type="term" value="P:carbohydrate biosynthetic process"/>
    <property type="evidence" value="ECO:0007669"/>
    <property type="project" value="InterPro"/>
</dbReference>
<reference evidence="2 3" key="1">
    <citation type="journal article" date="2015" name="G3 (Bethesda)">
        <title>Insights into Ongoing Evolution of the Hexachlorocyclohexane Catabolic Pathway from Comparative Genomics of Ten Sphingomonadaceae Strains.</title>
        <authorList>
            <person name="Pearce S.L."/>
            <person name="Oakeshott J.G."/>
            <person name="Pandey G."/>
        </authorList>
    </citation>
    <scope>NUCLEOTIDE SEQUENCE [LARGE SCALE GENOMIC DNA]</scope>
    <source>
        <strain evidence="2 3">LL01</strain>
    </source>
</reference>
<feature type="domain" description="PseI/NeuA/B-like" evidence="1">
    <location>
        <begin position="250"/>
        <end position="492"/>
    </location>
</feature>
<dbReference type="InterPro" id="IPR013785">
    <property type="entry name" value="Aldolase_TIM"/>
</dbReference>
<sequence>MDNFSTPISAIASTYGTDTIFILGKGPSADDVPAEVFAGSLVIGINDAERIYPADISIFHADWVKQSLAESGERARLYLTSTDFRSKVADVVRAEHVPLSQEGGDLMMQRLLGGDFVIEDVLLISALQVARKVAEARGRSQTVYLVGFDFRADMGSAHSLGRSYENDTADQRRLRIDMQENFLLNALYMLRGTNLDVVHVGDRSYSRMTTTDLRHEFLPGGGEAERAWNVSVIAELTTNHFGDRGRLERMVRAAKAAGANFVKFQKRDVESFYSREQLAAPYKSPFGKTFGDYRHQLELSDDDFAYLDGLCKQLGIQWFASALDAKSYRELMDLGSAMIKLPSTISEHTDYLSMVAQTCDRPIVLSTGMTDKAFEHWVLNTFRNSPQLYLLQCNSAYPTPAEDCNVGVVRHYDRLSRDQPQIVAGYSSHDAGWFGSALAVAAGARMVEKHVKLGNTEFAHFDAVALDLTKSEFKDYVAKVREAEIVVGSEEKDIRPSEHHKYRVAAAE</sequence>
<gene>
    <name evidence="2" type="ORF">V473_03135</name>
</gene>
<keyword evidence="3" id="KW-1185">Reference proteome</keyword>
<dbReference type="RefSeq" id="WP_066600405.1">
    <property type="nucleotide sequence ID" value="NZ_KQ130434.1"/>
</dbReference>
<dbReference type="PATRIC" id="fig|1420583.3.peg.631"/>
<comment type="caution">
    <text evidence="2">The sequence shown here is derived from an EMBL/GenBank/DDBJ whole genome shotgun (WGS) entry which is preliminary data.</text>
</comment>
<dbReference type="STRING" id="1420583.V473_03135"/>
<dbReference type="PANTHER" id="PTHR42966:SF1">
    <property type="entry name" value="SIALIC ACID SYNTHASE"/>
    <property type="match status" value="1"/>
</dbReference>
<proteinExistence type="predicted"/>
<protein>
    <recommendedName>
        <fullName evidence="1">PseI/NeuA/B-like domain-containing protein</fullName>
    </recommendedName>
</protein>
<evidence type="ECO:0000313" key="2">
    <source>
        <dbReference type="EMBL" id="KMS58711.1"/>
    </source>
</evidence>
<organism evidence="2 3">
    <name type="scientific">Sphingobium cupriresistens LL01</name>
    <dbReference type="NCBI Taxonomy" id="1420583"/>
    <lineage>
        <taxon>Bacteria</taxon>
        <taxon>Pseudomonadati</taxon>
        <taxon>Pseudomonadota</taxon>
        <taxon>Alphaproteobacteria</taxon>
        <taxon>Sphingomonadales</taxon>
        <taxon>Sphingomonadaceae</taxon>
        <taxon>Sphingobium</taxon>
    </lineage>
</organism>
<dbReference type="Proteomes" id="UP000052232">
    <property type="component" value="Unassembled WGS sequence"/>
</dbReference>
<dbReference type="Pfam" id="PF03102">
    <property type="entry name" value="NeuB"/>
    <property type="match status" value="1"/>
</dbReference>
<dbReference type="PANTHER" id="PTHR42966">
    <property type="entry name" value="N-ACETYLNEURAMINATE SYNTHASE"/>
    <property type="match status" value="1"/>
</dbReference>
<dbReference type="AlphaFoldDB" id="A0A0J7Y463"/>
<dbReference type="EMBL" id="JACT01000001">
    <property type="protein sequence ID" value="KMS58711.1"/>
    <property type="molecule type" value="Genomic_DNA"/>
</dbReference>
<dbReference type="InterPro" id="IPR013132">
    <property type="entry name" value="PseI/NeuA/B-like_N"/>
</dbReference>
<dbReference type="SUPFAM" id="SSF51569">
    <property type="entry name" value="Aldolase"/>
    <property type="match status" value="1"/>
</dbReference>
<accession>A0A0J7Y463</accession>
<dbReference type="Gene3D" id="3.20.20.70">
    <property type="entry name" value="Aldolase class I"/>
    <property type="match status" value="1"/>
</dbReference>
<dbReference type="GO" id="GO:0047444">
    <property type="term" value="F:N-acylneuraminate-9-phosphate synthase activity"/>
    <property type="evidence" value="ECO:0007669"/>
    <property type="project" value="TreeGrafter"/>
</dbReference>
<dbReference type="InterPro" id="IPR051690">
    <property type="entry name" value="PseI-like"/>
</dbReference>
<evidence type="ECO:0000259" key="1">
    <source>
        <dbReference type="Pfam" id="PF03102"/>
    </source>
</evidence>
<name>A0A0J7Y463_9SPHN</name>
<evidence type="ECO:0000313" key="3">
    <source>
        <dbReference type="Proteomes" id="UP000052232"/>
    </source>
</evidence>